<proteinExistence type="predicted"/>
<evidence type="ECO:0000313" key="1">
    <source>
        <dbReference type="EMBL" id="KAJ8630205.1"/>
    </source>
</evidence>
<name>A0ACC2LA19_PERAE</name>
<dbReference type="Proteomes" id="UP001234297">
    <property type="component" value="Chromosome 7"/>
</dbReference>
<accession>A0ACC2LA19</accession>
<comment type="caution">
    <text evidence="1">The sequence shown here is derived from an EMBL/GenBank/DDBJ whole genome shotgun (WGS) entry which is preliminary data.</text>
</comment>
<gene>
    <name evidence="1" type="ORF">MRB53_023528</name>
</gene>
<reference evidence="1 2" key="1">
    <citation type="journal article" date="2022" name="Hortic Res">
        <title>A haplotype resolved chromosomal level avocado genome allows analysis of novel avocado genes.</title>
        <authorList>
            <person name="Nath O."/>
            <person name="Fletcher S.J."/>
            <person name="Hayward A."/>
            <person name="Shaw L.M."/>
            <person name="Masouleh A.K."/>
            <person name="Furtado A."/>
            <person name="Henry R.J."/>
            <person name="Mitter N."/>
        </authorList>
    </citation>
    <scope>NUCLEOTIDE SEQUENCE [LARGE SCALE GENOMIC DNA]</scope>
    <source>
        <strain evidence="2">cv. Hass</strain>
    </source>
</reference>
<sequence>MSSAAMEIDDDDVGMEIGDDDVVWVKGDDDDVVSGDYFVLTPVTPGLLMPLCSKGDYRRIGRVKCLSQYRDKSKKKRKSDLHVAIALSSLIML</sequence>
<keyword evidence="2" id="KW-1185">Reference proteome</keyword>
<organism evidence="1 2">
    <name type="scientific">Persea americana</name>
    <name type="common">Avocado</name>
    <dbReference type="NCBI Taxonomy" id="3435"/>
    <lineage>
        <taxon>Eukaryota</taxon>
        <taxon>Viridiplantae</taxon>
        <taxon>Streptophyta</taxon>
        <taxon>Embryophyta</taxon>
        <taxon>Tracheophyta</taxon>
        <taxon>Spermatophyta</taxon>
        <taxon>Magnoliopsida</taxon>
        <taxon>Magnoliidae</taxon>
        <taxon>Laurales</taxon>
        <taxon>Lauraceae</taxon>
        <taxon>Persea</taxon>
    </lineage>
</organism>
<evidence type="ECO:0000313" key="2">
    <source>
        <dbReference type="Proteomes" id="UP001234297"/>
    </source>
</evidence>
<protein>
    <submittedName>
        <fullName evidence="1">Uncharacterized protein</fullName>
    </submittedName>
</protein>
<dbReference type="EMBL" id="CM056815">
    <property type="protein sequence ID" value="KAJ8630205.1"/>
    <property type="molecule type" value="Genomic_DNA"/>
</dbReference>